<feature type="chain" id="PRO_5023818245" description="Sel1 repeat family protein" evidence="1">
    <location>
        <begin position="26"/>
        <end position="165"/>
    </location>
</feature>
<dbReference type="KEGG" id="htq:FRZ44_32380"/>
<name>A0A5J6MKP0_9PROT</name>
<accession>A0A5J6MKP0</accession>
<dbReference type="Pfam" id="PF08238">
    <property type="entry name" value="Sel1"/>
    <property type="match status" value="2"/>
</dbReference>
<dbReference type="Proteomes" id="UP000326202">
    <property type="component" value="Chromosome"/>
</dbReference>
<dbReference type="InterPro" id="IPR006597">
    <property type="entry name" value="Sel1-like"/>
</dbReference>
<evidence type="ECO:0000313" key="3">
    <source>
        <dbReference type="Proteomes" id="UP000326202"/>
    </source>
</evidence>
<proteinExistence type="predicted"/>
<dbReference type="PANTHER" id="PTHR11102">
    <property type="entry name" value="SEL-1-LIKE PROTEIN"/>
    <property type="match status" value="1"/>
</dbReference>
<protein>
    <recommendedName>
        <fullName evidence="4">Sel1 repeat family protein</fullName>
    </recommendedName>
</protein>
<feature type="signal peptide" evidence="1">
    <location>
        <begin position="1"/>
        <end position="25"/>
    </location>
</feature>
<keyword evidence="3" id="KW-1185">Reference proteome</keyword>
<dbReference type="AlphaFoldDB" id="A0A5J6MKP0"/>
<evidence type="ECO:0008006" key="4">
    <source>
        <dbReference type="Google" id="ProtNLM"/>
    </source>
</evidence>
<sequence length="165" mass="17872">MRRARTAVAALCLAGAIAIAGAAQAGYDEGMAYYQKGDYFRALSELKPEAEKGNALAQVQVAGIYQYGLVGAANYGEALKWYRKAAAKSNPDAMLGLGVMYQLGQGVPKDQVEAVKWLTLASTRFAQGPDRSRILMAIDAMRQQMSNEQLDMAQHLIDAWKPGEP</sequence>
<dbReference type="OrthoDB" id="112232at2"/>
<dbReference type="SMART" id="SM00671">
    <property type="entry name" value="SEL1"/>
    <property type="match status" value="2"/>
</dbReference>
<dbReference type="Gene3D" id="1.25.40.10">
    <property type="entry name" value="Tetratricopeptide repeat domain"/>
    <property type="match status" value="1"/>
</dbReference>
<keyword evidence="1" id="KW-0732">Signal</keyword>
<dbReference type="PANTHER" id="PTHR11102:SF160">
    <property type="entry name" value="ERAD-ASSOCIATED E3 UBIQUITIN-PROTEIN LIGASE COMPONENT HRD3"/>
    <property type="match status" value="1"/>
</dbReference>
<evidence type="ECO:0000256" key="1">
    <source>
        <dbReference type="SAM" id="SignalP"/>
    </source>
</evidence>
<dbReference type="EMBL" id="CP042906">
    <property type="protein sequence ID" value="QEX17934.1"/>
    <property type="molecule type" value="Genomic_DNA"/>
</dbReference>
<gene>
    <name evidence="2" type="ORF">FRZ44_32380</name>
</gene>
<evidence type="ECO:0000313" key="2">
    <source>
        <dbReference type="EMBL" id="QEX17934.1"/>
    </source>
</evidence>
<reference evidence="2 3" key="1">
    <citation type="submission" date="2019-08" db="EMBL/GenBank/DDBJ databases">
        <title>Hyperibacter terrae gen. nov., sp. nov. and Hyperibacter viscosus sp. nov., two new members in the family Rhodospirillaceae isolated from the rhizosphere of Hypericum perforatum.</title>
        <authorList>
            <person name="Noviana Z."/>
        </authorList>
    </citation>
    <scope>NUCLEOTIDE SEQUENCE [LARGE SCALE GENOMIC DNA]</scope>
    <source>
        <strain evidence="2 3">R5913</strain>
    </source>
</reference>
<dbReference type="SUPFAM" id="SSF81901">
    <property type="entry name" value="HCP-like"/>
    <property type="match status" value="1"/>
</dbReference>
<organism evidence="2 3">
    <name type="scientific">Hypericibacter terrae</name>
    <dbReference type="NCBI Taxonomy" id="2602015"/>
    <lineage>
        <taxon>Bacteria</taxon>
        <taxon>Pseudomonadati</taxon>
        <taxon>Pseudomonadota</taxon>
        <taxon>Alphaproteobacteria</taxon>
        <taxon>Rhodospirillales</taxon>
        <taxon>Dongiaceae</taxon>
        <taxon>Hypericibacter</taxon>
    </lineage>
</organism>
<dbReference type="InterPro" id="IPR011990">
    <property type="entry name" value="TPR-like_helical_dom_sf"/>
</dbReference>
<dbReference type="RefSeq" id="WP_151178143.1">
    <property type="nucleotide sequence ID" value="NZ_CP042906.1"/>
</dbReference>
<dbReference type="InterPro" id="IPR050767">
    <property type="entry name" value="Sel1_AlgK"/>
</dbReference>